<dbReference type="KEGG" id="ege:EM595_2090"/>
<gene>
    <name evidence="1" type="primary">R</name>
    <name evidence="1" type="ORF">EM595_2090</name>
</gene>
<dbReference type="AlphaFoldDB" id="A0A0U5GMK3"/>
<dbReference type="OrthoDB" id="8564199at2"/>
<protein>
    <submittedName>
        <fullName evidence="1">Tail completion protein R</fullName>
    </submittedName>
</protein>
<keyword evidence="2" id="KW-1185">Reference proteome</keyword>
<dbReference type="Proteomes" id="UP000059419">
    <property type="component" value="Chromosome 1"/>
</dbReference>
<name>A0A0U5GMK3_9GAMM</name>
<sequence length="155" mass="17554">MLKPNQLRRALTDSVPLLQRNPDSLNMFIDAGRLASTLASSLSFEYQYQLNLVITDYGDDIDLVMVPVLAWLRENQPDIMATEEKRSTGFTFKADIISDTLCDISIDLQLTERVLVKQEDGALHVTHLNENPAPVDDARPLRLFVKGELVSEWRP</sequence>
<organism evidence="1 2">
    <name type="scientific">Duffyella gerundensis</name>
    <dbReference type="NCBI Taxonomy" id="1619313"/>
    <lineage>
        <taxon>Bacteria</taxon>
        <taxon>Pseudomonadati</taxon>
        <taxon>Pseudomonadota</taxon>
        <taxon>Gammaproteobacteria</taxon>
        <taxon>Enterobacterales</taxon>
        <taxon>Erwiniaceae</taxon>
        <taxon>Duffyella</taxon>
    </lineage>
</organism>
<evidence type="ECO:0000313" key="1">
    <source>
        <dbReference type="EMBL" id="CUU24324.1"/>
    </source>
</evidence>
<dbReference type="Pfam" id="PF06891">
    <property type="entry name" value="P2_Phage_GpR"/>
    <property type="match status" value="1"/>
</dbReference>
<reference evidence="2" key="1">
    <citation type="submission" date="2015-11" db="EMBL/GenBank/DDBJ databases">
        <authorList>
            <person name="Blom J."/>
        </authorList>
    </citation>
    <scope>NUCLEOTIDE SEQUENCE [LARGE SCALE GENOMIC DNA]</scope>
</reference>
<proteinExistence type="predicted"/>
<dbReference type="EMBL" id="LN907827">
    <property type="protein sequence ID" value="CUU24324.1"/>
    <property type="molecule type" value="Genomic_DNA"/>
</dbReference>
<dbReference type="InterPro" id="IPR009678">
    <property type="entry name" value="Phage_tail_completion_R"/>
</dbReference>
<accession>A0A0U5GMK3</accession>
<dbReference type="PATRIC" id="fig|1619313.3.peg.2166"/>
<dbReference type="RefSeq" id="WP_067431325.1">
    <property type="nucleotide sequence ID" value="NZ_LN907827.1"/>
</dbReference>
<dbReference type="STRING" id="1619313.EM595_2090"/>
<evidence type="ECO:0000313" key="2">
    <source>
        <dbReference type="Proteomes" id="UP000059419"/>
    </source>
</evidence>